<accession>A0ABM8ZY02</accession>
<dbReference type="PANTHER" id="PTHR37299:SF1">
    <property type="entry name" value="STAGE 0 SPORULATION PROTEIN A HOMOLOG"/>
    <property type="match status" value="1"/>
</dbReference>
<feature type="domain" description="Response regulatory" evidence="3">
    <location>
        <begin position="2"/>
        <end position="117"/>
    </location>
</feature>
<name>A0ABM8ZY02_9VIBR</name>
<dbReference type="SMART" id="SM00448">
    <property type="entry name" value="REC"/>
    <property type="match status" value="1"/>
</dbReference>
<dbReference type="Proteomes" id="UP000838672">
    <property type="component" value="Unassembled WGS sequence"/>
</dbReference>
<sequence>MRAIIADDEVLLRHHLRKTLAEIWPDLDVVGLAEDGEEALCLCEQTEPDIIFLDIRMPRQSGVEVARHIRRLGLKTHIVFVTAYDEYAVNAFEYHAVDYLLKPFSEARLQVACERIQQRFERQEQSDDRTEALLKTLSAKMGESRQYLSWIRASKGDEIHLISVNDVTYFQAEDKYVMVYTGNESFLIRTPLKELVEQLDPNEFWQIHRATIARVRAIECVKKEITGRLVVKLEGYDRVLPVSRSAQPLFKQM</sequence>
<dbReference type="InterPro" id="IPR046947">
    <property type="entry name" value="LytR-like"/>
</dbReference>
<dbReference type="EMBL" id="CAKLDI010000002">
    <property type="protein sequence ID" value="CAH0535680.1"/>
    <property type="molecule type" value="Genomic_DNA"/>
</dbReference>
<dbReference type="Gene3D" id="3.40.50.2300">
    <property type="match status" value="1"/>
</dbReference>
<comment type="caution">
    <text evidence="5">The sequence shown here is derived from an EMBL/GenBank/DDBJ whole genome shotgun (WGS) entry which is preliminary data.</text>
</comment>
<dbReference type="RefSeq" id="WP_237468563.1">
    <property type="nucleotide sequence ID" value="NZ_CAKLDI010000002.1"/>
</dbReference>
<dbReference type="SMART" id="SM00850">
    <property type="entry name" value="LytTR"/>
    <property type="match status" value="1"/>
</dbReference>
<dbReference type="InterPro" id="IPR011006">
    <property type="entry name" value="CheY-like_superfamily"/>
</dbReference>
<evidence type="ECO:0000256" key="2">
    <source>
        <dbReference type="PROSITE-ProRule" id="PRU00169"/>
    </source>
</evidence>
<evidence type="ECO:0000313" key="5">
    <source>
        <dbReference type="EMBL" id="CAH0535680.1"/>
    </source>
</evidence>
<dbReference type="PROSITE" id="PS50110">
    <property type="entry name" value="RESPONSE_REGULATORY"/>
    <property type="match status" value="1"/>
</dbReference>
<dbReference type="Gene3D" id="2.40.50.1020">
    <property type="entry name" value="LytTr DNA-binding domain"/>
    <property type="match status" value="1"/>
</dbReference>
<dbReference type="InterPro" id="IPR001789">
    <property type="entry name" value="Sig_transdc_resp-reg_receiver"/>
</dbReference>
<evidence type="ECO:0000259" key="4">
    <source>
        <dbReference type="PROSITE" id="PS50930"/>
    </source>
</evidence>
<reference evidence="5" key="1">
    <citation type="submission" date="2021-11" db="EMBL/GenBank/DDBJ databases">
        <authorList>
            <person name="Rodrigo-Torres L."/>
            <person name="Arahal R. D."/>
            <person name="Lucena T."/>
        </authorList>
    </citation>
    <scope>NUCLEOTIDE SEQUENCE</scope>
    <source>
        <strain evidence="5">CECT 7929</strain>
    </source>
</reference>
<dbReference type="PANTHER" id="PTHR37299">
    <property type="entry name" value="TRANSCRIPTIONAL REGULATOR-RELATED"/>
    <property type="match status" value="1"/>
</dbReference>
<proteinExistence type="predicted"/>
<keyword evidence="6" id="KW-1185">Reference proteome</keyword>
<feature type="domain" description="HTH LytTR-type" evidence="4">
    <location>
        <begin position="151"/>
        <end position="253"/>
    </location>
</feature>
<keyword evidence="2" id="KW-0597">Phosphoprotein</keyword>
<evidence type="ECO:0000256" key="1">
    <source>
        <dbReference type="ARBA" id="ARBA00023012"/>
    </source>
</evidence>
<gene>
    <name evidence="5" type="primary">ypdB</name>
    <name evidence="5" type="ORF">VST7929_03175</name>
</gene>
<evidence type="ECO:0000259" key="3">
    <source>
        <dbReference type="PROSITE" id="PS50110"/>
    </source>
</evidence>
<dbReference type="PROSITE" id="PS50930">
    <property type="entry name" value="HTH_LYTTR"/>
    <property type="match status" value="1"/>
</dbReference>
<dbReference type="SUPFAM" id="SSF52172">
    <property type="entry name" value="CheY-like"/>
    <property type="match status" value="1"/>
</dbReference>
<feature type="modified residue" description="4-aspartylphosphate" evidence="2">
    <location>
        <position position="54"/>
    </location>
</feature>
<dbReference type="InterPro" id="IPR007492">
    <property type="entry name" value="LytTR_DNA-bd_dom"/>
</dbReference>
<dbReference type="Pfam" id="PF00072">
    <property type="entry name" value="Response_reg"/>
    <property type="match status" value="1"/>
</dbReference>
<protein>
    <submittedName>
        <fullName evidence="5">Transcriptional regulatory protein YpdB</fullName>
    </submittedName>
</protein>
<keyword evidence="1" id="KW-0902">Two-component regulatory system</keyword>
<organism evidence="5 6">
    <name type="scientific">Vibrio stylophorae</name>
    <dbReference type="NCBI Taxonomy" id="659351"/>
    <lineage>
        <taxon>Bacteria</taxon>
        <taxon>Pseudomonadati</taxon>
        <taxon>Pseudomonadota</taxon>
        <taxon>Gammaproteobacteria</taxon>
        <taxon>Vibrionales</taxon>
        <taxon>Vibrionaceae</taxon>
        <taxon>Vibrio</taxon>
    </lineage>
</organism>
<dbReference type="Pfam" id="PF04397">
    <property type="entry name" value="LytTR"/>
    <property type="match status" value="1"/>
</dbReference>
<evidence type="ECO:0000313" key="6">
    <source>
        <dbReference type="Proteomes" id="UP000838672"/>
    </source>
</evidence>